<dbReference type="InterPro" id="IPR011989">
    <property type="entry name" value="ARM-like"/>
</dbReference>
<dbReference type="SUPFAM" id="SSF48403">
    <property type="entry name" value="Ankyrin repeat"/>
    <property type="match status" value="1"/>
</dbReference>
<dbReference type="GO" id="GO:0031177">
    <property type="term" value="F:phosphopantetheine binding"/>
    <property type="evidence" value="ECO:0007669"/>
    <property type="project" value="TreeGrafter"/>
</dbReference>
<dbReference type="PROSITE" id="PS00455">
    <property type="entry name" value="AMP_BINDING"/>
    <property type="match status" value="1"/>
</dbReference>
<dbReference type="Gene3D" id="1.10.1200.10">
    <property type="entry name" value="ACP-like"/>
    <property type="match status" value="1"/>
</dbReference>
<reference evidence="3" key="1">
    <citation type="submission" date="2020-10" db="EMBL/GenBank/DDBJ databases">
        <title>Unveiling of a novel bifunctional photoreceptor, Dualchrome1, isolated from a cosmopolitan green alga.</title>
        <authorList>
            <person name="Suzuki S."/>
            <person name="Kawachi M."/>
        </authorList>
    </citation>
    <scope>NUCLEOTIDE SEQUENCE</scope>
    <source>
        <strain evidence="3">NIES 2893</strain>
    </source>
</reference>
<organism evidence="3 4">
    <name type="scientific">Pycnococcus provasolii</name>
    <dbReference type="NCBI Taxonomy" id="41880"/>
    <lineage>
        <taxon>Eukaryota</taxon>
        <taxon>Viridiplantae</taxon>
        <taxon>Chlorophyta</taxon>
        <taxon>Pseudoscourfieldiophyceae</taxon>
        <taxon>Pseudoscourfieldiales</taxon>
        <taxon>Pycnococcaceae</taxon>
        <taxon>Pycnococcus</taxon>
    </lineage>
</organism>
<name>A0A830HDM5_9CHLO</name>
<dbReference type="InterPro" id="IPR002110">
    <property type="entry name" value="Ankyrin_rpt"/>
</dbReference>
<keyword evidence="4" id="KW-1185">Reference proteome</keyword>
<accession>A0A830HDM5</accession>
<evidence type="ECO:0000313" key="4">
    <source>
        <dbReference type="Proteomes" id="UP000660262"/>
    </source>
</evidence>
<dbReference type="InterPro" id="IPR016024">
    <property type="entry name" value="ARM-type_fold"/>
</dbReference>
<dbReference type="SUPFAM" id="SSF56801">
    <property type="entry name" value="Acetyl-CoA synthetase-like"/>
    <property type="match status" value="1"/>
</dbReference>
<comment type="caution">
    <text evidence="3">The sequence shown here is derived from an EMBL/GenBank/DDBJ whole genome shotgun (WGS) entry which is preliminary data.</text>
</comment>
<protein>
    <recommendedName>
        <fullName evidence="2">AMP-dependent synthetase/ligase domain-containing protein</fullName>
    </recommendedName>
</protein>
<gene>
    <name evidence="3" type="ORF">PPROV_000388600</name>
</gene>
<dbReference type="InterPro" id="IPR042099">
    <property type="entry name" value="ANL_N_sf"/>
</dbReference>
<dbReference type="Gene3D" id="1.25.10.10">
    <property type="entry name" value="Leucine-rich Repeat Variant"/>
    <property type="match status" value="1"/>
</dbReference>
<dbReference type="PANTHER" id="PTHR45527">
    <property type="entry name" value="NONRIBOSOMAL PEPTIDE SYNTHETASE"/>
    <property type="match status" value="1"/>
</dbReference>
<dbReference type="InterPro" id="IPR045851">
    <property type="entry name" value="AMP-bd_C_sf"/>
</dbReference>
<dbReference type="GO" id="GO:0043041">
    <property type="term" value="P:amino acid activation for nonribosomal peptide biosynthetic process"/>
    <property type="evidence" value="ECO:0007669"/>
    <property type="project" value="TreeGrafter"/>
</dbReference>
<dbReference type="Gene3D" id="3.40.50.12780">
    <property type="entry name" value="N-terminal domain of ligase-like"/>
    <property type="match status" value="1"/>
</dbReference>
<feature type="compositionally biased region" description="Polar residues" evidence="1">
    <location>
        <begin position="1081"/>
        <end position="1090"/>
    </location>
</feature>
<dbReference type="SMART" id="SM00248">
    <property type="entry name" value="ANK"/>
    <property type="match status" value="5"/>
</dbReference>
<dbReference type="InterPro" id="IPR036770">
    <property type="entry name" value="Ankyrin_rpt-contain_sf"/>
</dbReference>
<evidence type="ECO:0000313" key="3">
    <source>
        <dbReference type="EMBL" id="GHP05135.1"/>
    </source>
</evidence>
<feature type="domain" description="AMP-dependent synthetase/ligase" evidence="2">
    <location>
        <begin position="65"/>
        <end position="465"/>
    </location>
</feature>
<dbReference type="OrthoDB" id="416786at2759"/>
<dbReference type="InterPro" id="IPR036736">
    <property type="entry name" value="ACP-like_sf"/>
</dbReference>
<sequence length="1329" mass="139746">MVVNASRMSRMSRYREGGAGADVTTNHLEARCIVENLRAGVGTLLHADSFEDAPPFTSEPSSRGVSALTSTDLHFLATRAGARLLALANGMSNQASVAITCDSSWPLVVSMFACTLVGLPFVPVDLAHPVNRLADILTVVAPCAAVIFERASLPTHDSAPLQLASVVQAKAVSIDELVADGSPVASLGIVDAVVTDATTPCYLVFTSGSTGRPKGVVCSHAAIGTFACAKAAADRLLDVGDVDKNSAPCLSSALCHEAALQPPVKEKITDNCERPADHNVVLLVAAHTFDLTHGDVYATAVAMTYGRSSLAAPRRARTRANLVDLINIFSATHLSITPAVWLLAGAQAGQGPAPHEVPTMRCINLGGEPLPPRVAAQWHGIFRSRPGNSRALHPVLRNIYGCTEGTVVQCFDDIVDGDAGRCVGRPYSCATILVVAEDADGEDDLDLHICQPGERGRIVVGGGGLLGCGYATHEEPLFVMRPPSRKPAGSMGYLGTHPRHGPLFDTGDLGRMVSSIEGENCKLKLHLNGRTDDLVKVHGGNRVHLGDVESALRALPIVSAAVCTCLPEYDGSLSAHVALVEIMDPHSGNDDEELEIKNAWAYRSRAFTAMRARLAKVLPIAHIPSVWLPMGGKASPHVPYTESGKLDRNVLRERHMGSMRDRSSYTTASEVAFLPTDTLEETIAQTWADSLGLAALPGSNRGGGSGFVGAPDDITARPNFIHLGGTSLHALRCSQMLVQRLDASEDVRLDVSVTASATHYIAEGIGVAGNRATAAAPIQAGPACAFGDALGVLAPHELLRRPDFDEFVAYVRSTLGKQIETGTMASPPSSKASDDLDRALTWACARGYPRLVASLIGAGAGSGEHAANDALLAACASGHPNAERVVRMLVHVGASPLAIGSESAHVAFARGHSAVVRELLCHIGTAEGCAELLSRCDAAGRTPIHYAAMCVDGIAGVSCLMLANASVKGEGIELDARDDAHIAEECHWLSCLGIDLTNRAEQIALVIGKIDDATCLWNAHDSIAGDSPTDAAAMHGNVAALTALRSFGGQARNRQDLASMLLSSLQETEDRDVERGDQPSKTRYANSSRSGLPPMRAARKESDDSVAVRRLLEAVCDATKRVWQRAPPSRLGTGTPDLRSATETLRNLVCANAANRSAALDAGAADELMGCVACLVLMSGCLERSDSFESDLVKIAVAFVEKNSEKSSKYELGTCSAPGETMIGAALIEILGILRNLAFGAVGGKSELRHCGAVPVLCELANRGLGSERGALRMEVGRKAAAALMSLMQGDAVNRDLVSSYPGTTDSISHYFQSGRKADSATLVKLQKM</sequence>
<evidence type="ECO:0000259" key="2">
    <source>
        <dbReference type="Pfam" id="PF00501"/>
    </source>
</evidence>
<feature type="region of interest" description="Disordered" evidence="1">
    <location>
        <begin position="1065"/>
        <end position="1103"/>
    </location>
</feature>
<dbReference type="InterPro" id="IPR020845">
    <property type="entry name" value="AMP-binding_CS"/>
</dbReference>
<evidence type="ECO:0000256" key="1">
    <source>
        <dbReference type="SAM" id="MobiDB-lite"/>
    </source>
</evidence>
<dbReference type="Pfam" id="PF00501">
    <property type="entry name" value="AMP-binding"/>
    <property type="match status" value="1"/>
</dbReference>
<dbReference type="GO" id="GO:0044550">
    <property type="term" value="P:secondary metabolite biosynthetic process"/>
    <property type="evidence" value="ECO:0007669"/>
    <property type="project" value="TreeGrafter"/>
</dbReference>
<dbReference type="GO" id="GO:0005737">
    <property type="term" value="C:cytoplasm"/>
    <property type="evidence" value="ECO:0007669"/>
    <property type="project" value="TreeGrafter"/>
</dbReference>
<dbReference type="Gene3D" id="1.25.40.20">
    <property type="entry name" value="Ankyrin repeat-containing domain"/>
    <property type="match status" value="1"/>
</dbReference>
<proteinExistence type="predicted"/>
<dbReference type="SUPFAM" id="SSF48371">
    <property type="entry name" value="ARM repeat"/>
    <property type="match status" value="1"/>
</dbReference>
<dbReference type="Gene3D" id="3.30.300.30">
    <property type="match status" value="1"/>
</dbReference>
<dbReference type="Proteomes" id="UP000660262">
    <property type="component" value="Unassembled WGS sequence"/>
</dbReference>
<dbReference type="PANTHER" id="PTHR45527:SF1">
    <property type="entry name" value="FATTY ACID SYNTHASE"/>
    <property type="match status" value="1"/>
</dbReference>
<dbReference type="InterPro" id="IPR000873">
    <property type="entry name" value="AMP-dep_synth/lig_dom"/>
</dbReference>
<dbReference type="EMBL" id="BNJQ01000009">
    <property type="protein sequence ID" value="GHP05135.1"/>
    <property type="molecule type" value="Genomic_DNA"/>
</dbReference>